<organism evidence="3 4">
    <name type="scientific">Agrobacterium deltaense Zutra 3/1</name>
    <dbReference type="NCBI Taxonomy" id="1183427"/>
    <lineage>
        <taxon>Bacteria</taxon>
        <taxon>Pseudomonadati</taxon>
        <taxon>Pseudomonadota</taxon>
        <taxon>Alphaproteobacteria</taxon>
        <taxon>Hyphomicrobiales</taxon>
        <taxon>Rhizobiaceae</taxon>
        <taxon>Rhizobium/Agrobacterium group</taxon>
        <taxon>Agrobacterium</taxon>
    </lineage>
</organism>
<protein>
    <recommendedName>
        <fullName evidence="2">GIY-YIG domain-containing protein</fullName>
    </recommendedName>
</protein>
<evidence type="ECO:0000259" key="2">
    <source>
        <dbReference type="SMART" id="SM00465"/>
    </source>
</evidence>
<gene>
    <name evidence="3" type="ORF">AGR7C_Lc10007</name>
</gene>
<dbReference type="AlphaFoldDB" id="A0A1S7QN61"/>
<dbReference type="Proteomes" id="UP000191987">
    <property type="component" value="Unassembled WGS sequence"/>
</dbReference>
<evidence type="ECO:0000313" key="3">
    <source>
        <dbReference type="EMBL" id="CUX39260.1"/>
    </source>
</evidence>
<proteinExistence type="predicted"/>
<feature type="compositionally biased region" description="Acidic residues" evidence="1">
    <location>
        <begin position="153"/>
        <end position="162"/>
    </location>
</feature>
<dbReference type="SMART" id="SM00465">
    <property type="entry name" value="GIYc"/>
    <property type="match status" value="1"/>
</dbReference>
<dbReference type="EMBL" id="FBWG01000027">
    <property type="protein sequence ID" value="CUX39260.1"/>
    <property type="molecule type" value="Genomic_DNA"/>
</dbReference>
<dbReference type="InterPro" id="IPR044556">
    <property type="entry name" value="EndoII-like_GIY-YIG"/>
</dbReference>
<accession>A0A1S7QN61</accession>
<evidence type="ECO:0000256" key="1">
    <source>
        <dbReference type="SAM" id="MobiDB-lite"/>
    </source>
</evidence>
<dbReference type="Gene3D" id="3.40.1440.40">
    <property type="match status" value="1"/>
</dbReference>
<dbReference type="CDD" id="cd10436">
    <property type="entry name" value="GIY-YIG_EndoII_Hpy188I_like"/>
    <property type="match status" value="1"/>
</dbReference>
<feature type="region of interest" description="Disordered" evidence="1">
    <location>
        <begin position="143"/>
        <end position="162"/>
    </location>
</feature>
<reference evidence="3 4" key="1">
    <citation type="submission" date="2016-01" db="EMBL/GenBank/DDBJ databases">
        <authorList>
            <person name="Oliw E.H."/>
        </authorList>
    </citation>
    <scope>NUCLEOTIDE SEQUENCE [LARGE SCALE GENOMIC DNA]</scope>
    <source>
        <strain evidence="3 4">Zutra 3-1</strain>
    </source>
</reference>
<evidence type="ECO:0000313" key="4">
    <source>
        <dbReference type="Proteomes" id="UP000191987"/>
    </source>
</evidence>
<name>A0A1S7QN61_9HYPH</name>
<dbReference type="InterPro" id="IPR000305">
    <property type="entry name" value="GIY-YIG_endonuc"/>
</dbReference>
<feature type="domain" description="GIY-YIG" evidence="2">
    <location>
        <begin position="48"/>
        <end position="146"/>
    </location>
</feature>
<sequence length="279" mass="30780">MTSSQVNAEVLLNLGFVDVGKWRLKDDFITYELDGENAVSNRILLEAPNALYAFVREDQVLYIGKTARSIRKRYVGYCRPGGSQATNQRCHRNIKMAIADGGTVRIFVFTPITHLQYLDFEINLAAGLEDSLIREFDPPWNGKDKGRAISEDAEREEEQETELDAPAIAEADLSSCATGSILASFSVVLGPTYYKMGILNPGADASRFLGKDGEAIQVRFSDGSPTVVSKINRSANRTGAVRVVGQNSQIARWFQTHFDEGEIVEGVVLDEHTIVLVCN</sequence>
<feature type="compositionally biased region" description="Basic and acidic residues" evidence="1">
    <location>
        <begin position="143"/>
        <end position="152"/>
    </location>
</feature>
<dbReference type="RefSeq" id="WP_080818870.1">
    <property type="nucleotide sequence ID" value="NZ_LT009749.1"/>
</dbReference>
<dbReference type="InterPro" id="IPR053748">
    <property type="entry name" value="Host_DNA_Degrad_Endo"/>
</dbReference>